<name>A0AA38FS58_TAXCH</name>
<evidence type="ECO:0000313" key="3">
    <source>
        <dbReference type="Proteomes" id="UP000824469"/>
    </source>
</evidence>
<accession>A0AA38FS58</accession>
<reference evidence="2 3" key="1">
    <citation type="journal article" date="2021" name="Nat. Plants">
        <title>The Taxus genome provides insights into paclitaxel biosynthesis.</title>
        <authorList>
            <person name="Xiong X."/>
            <person name="Gou J."/>
            <person name="Liao Q."/>
            <person name="Li Y."/>
            <person name="Zhou Q."/>
            <person name="Bi G."/>
            <person name="Li C."/>
            <person name="Du R."/>
            <person name="Wang X."/>
            <person name="Sun T."/>
            <person name="Guo L."/>
            <person name="Liang H."/>
            <person name="Lu P."/>
            <person name="Wu Y."/>
            <person name="Zhang Z."/>
            <person name="Ro D.K."/>
            <person name="Shang Y."/>
            <person name="Huang S."/>
            <person name="Yan J."/>
        </authorList>
    </citation>
    <scope>NUCLEOTIDE SEQUENCE [LARGE SCALE GENOMIC DNA]</scope>
    <source>
        <strain evidence="2">Ta-2019</strain>
    </source>
</reference>
<protein>
    <submittedName>
        <fullName evidence="2">Uncharacterized protein</fullName>
    </submittedName>
</protein>
<feature type="non-terminal residue" evidence="2">
    <location>
        <position position="81"/>
    </location>
</feature>
<organism evidence="2 3">
    <name type="scientific">Taxus chinensis</name>
    <name type="common">Chinese yew</name>
    <name type="synonym">Taxus wallichiana var. chinensis</name>
    <dbReference type="NCBI Taxonomy" id="29808"/>
    <lineage>
        <taxon>Eukaryota</taxon>
        <taxon>Viridiplantae</taxon>
        <taxon>Streptophyta</taxon>
        <taxon>Embryophyta</taxon>
        <taxon>Tracheophyta</taxon>
        <taxon>Spermatophyta</taxon>
        <taxon>Pinopsida</taxon>
        <taxon>Pinidae</taxon>
        <taxon>Conifers II</taxon>
        <taxon>Cupressales</taxon>
        <taxon>Taxaceae</taxon>
        <taxon>Taxus</taxon>
    </lineage>
</organism>
<comment type="caution">
    <text evidence="2">The sequence shown here is derived from an EMBL/GenBank/DDBJ whole genome shotgun (WGS) entry which is preliminary data.</text>
</comment>
<keyword evidence="3" id="KW-1185">Reference proteome</keyword>
<feature type="region of interest" description="Disordered" evidence="1">
    <location>
        <begin position="46"/>
        <end position="81"/>
    </location>
</feature>
<dbReference type="Proteomes" id="UP000824469">
    <property type="component" value="Unassembled WGS sequence"/>
</dbReference>
<dbReference type="AlphaFoldDB" id="A0AA38FS58"/>
<feature type="region of interest" description="Disordered" evidence="1">
    <location>
        <begin position="1"/>
        <end position="31"/>
    </location>
</feature>
<sequence length="81" mass="9345">MEQLGQRYANRPNRPKLSQRVQNQMGYPGQMDAKYVKDPASWRTNQKMPHVSKRKVKKSKGQGLKRWPESIGIGHVSNRAV</sequence>
<evidence type="ECO:0000256" key="1">
    <source>
        <dbReference type="SAM" id="MobiDB-lite"/>
    </source>
</evidence>
<evidence type="ECO:0000313" key="2">
    <source>
        <dbReference type="EMBL" id="KAH9308813.1"/>
    </source>
</evidence>
<gene>
    <name evidence="2" type="ORF">KI387_036724</name>
</gene>
<proteinExistence type="predicted"/>
<dbReference type="EMBL" id="JAHRHJ020000007">
    <property type="protein sequence ID" value="KAH9308813.1"/>
    <property type="molecule type" value="Genomic_DNA"/>
</dbReference>
<feature type="compositionally biased region" description="Basic residues" evidence="1">
    <location>
        <begin position="50"/>
        <end position="60"/>
    </location>
</feature>